<dbReference type="EMBL" id="FNZK01000021">
    <property type="protein sequence ID" value="SEJ88175.1"/>
    <property type="molecule type" value="Genomic_DNA"/>
</dbReference>
<sequence length="187" mass="20054">MLYLNTRTTQPQIGMSVQPGTLEMHSTPPKLDMKSKPAQANVWPSAVTVDIDTTACRAAYGLKSTAVLVAEAAKKGFQLAEEGTAKRARIGTQLVKSATKMNVFAANERAKLSQLPEALIGLAAVPDAKITVQPSVMKGKNEDGSVQVSPQPGSLDIQYTPAAVKTYLDRESSVKLWTTEGKYDVYA</sequence>
<protein>
    <submittedName>
        <fullName evidence="1">Uncharacterized protein</fullName>
    </submittedName>
</protein>
<name>A0A1H7CQU0_9FIRM</name>
<dbReference type="STRING" id="84035.SAMN05660742_12167"/>
<dbReference type="Pfam" id="PF20074">
    <property type="entry name" value="DUF6470"/>
    <property type="match status" value="1"/>
</dbReference>
<reference evidence="1 2" key="1">
    <citation type="submission" date="2016-10" db="EMBL/GenBank/DDBJ databases">
        <authorList>
            <person name="de Groot N.N."/>
        </authorList>
    </citation>
    <scope>NUCLEOTIDE SEQUENCE [LARGE SCALE GENOMIC DNA]</scope>
    <source>
        <strain evidence="1 2">DSM 2179</strain>
    </source>
</reference>
<proteinExistence type="predicted"/>
<dbReference type="AlphaFoldDB" id="A0A1H7CQU0"/>
<evidence type="ECO:0000313" key="2">
    <source>
        <dbReference type="Proteomes" id="UP000199662"/>
    </source>
</evidence>
<keyword evidence="2" id="KW-1185">Reference proteome</keyword>
<gene>
    <name evidence="1" type="ORF">SAMN05660742_12167</name>
</gene>
<dbReference type="RefSeq" id="WP_091834636.1">
    <property type="nucleotide sequence ID" value="NZ_FNZK01000021.1"/>
</dbReference>
<organism evidence="1 2">
    <name type="scientific">Propionispira arboris</name>
    <dbReference type="NCBI Taxonomy" id="84035"/>
    <lineage>
        <taxon>Bacteria</taxon>
        <taxon>Bacillati</taxon>
        <taxon>Bacillota</taxon>
        <taxon>Negativicutes</taxon>
        <taxon>Selenomonadales</taxon>
        <taxon>Selenomonadaceae</taxon>
        <taxon>Propionispira</taxon>
    </lineage>
</organism>
<dbReference type="Proteomes" id="UP000199662">
    <property type="component" value="Unassembled WGS sequence"/>
</dbReference>
<accession>A0A1H7CQU0</accession>
<dbReference type="InterPro" id="IPR045527">
    <property type="entry name" value="DUF6470"/>
</dbReference>
<evidence type="ECO:0000313" key="1">
    <source>
        <dbReference type="EMBL" id="SEJ88175.1"/>
    </source>
</evidence>